<dbReference type="Proteomes" id="UP000030364">
    <property type="component" value="Unassembled WGS sequence"/>
</dbReference>
<feature type="transmembrane region" description="Helical" evidence="5">
    <location>
        <begin position="72"/>
        <end position="90"/>
    </location>
</feature>
<dbReference type="InterPro" id="IPR002781">
    <property type="entry name" value="TM_pro_TauE-like"/>
</dbReference>
<dbReference type="Pfam" id="PF01925">
    <property type="entry name" value="TauE"/>
    <property type="match status" value="1"/>
</dbReference>
<feature type="transmembrane region" description="Helical" evidence="5">
    <location>
        <begin position="222"/>
        <end position="240"/>
    </location>
</feature>
<dbReference type="PANTHER" id="PTHR43701:SF2">
    <property type="entry name" value="MEMBRANE TRANSPORTER PROTEIN YJNA-RELATED"/>
    <property type="match status" value="1"/>
</dbReference>
<dbReference type="PANTHER" id="PTHR43701">
    <property type="entry name" value="MEMBRANE TRANSPORTER PROTEIN MJ0441-RELATED"/>
    <property type="match status" value="1"/>
</dbReference>
<dbReference type="InterPro" id="IPR051598">
    <property type="entry name" value="TSUP/Inactive_protease-like"/>
</dbReference>
<keyword evidence="4 5" id="KW-0472">Membrane</keyword>
<comment type="subcellular location">
    <subcellularLocation>
        <location evidence="5">Cell membrane</location>
        <topology evidence="5">Multi-pass membrane protein</topology>
    </subcellularLocation>
    <subcellularLocation>
        <location evidence="1">Membrane</location>
        <topology evidence="1">Multi-pass membrane protein</topology>
    </subcellularLocation>
</comment>
<dbReference type="GO" id="GO:0005886">
    <property type="term" value="C:plasma membrane"/>
    <property type="evidence" value="ECO:0007669"/>
    <property type="project" value="UniProtKB-SubCell"/>
</dbReference>
<evidence type="ECO:0000313" key="7">
    <source>
        <dbReference type="Proteomes" id="UP000030364"/>
    </source>
</evidence>
<dbReference type="RefSeq" id="WP_038063479.1">
    <property type="nucleotide sequence ID" value="NZ_JPSL02000036.1"/>
</dbReference>
<feature type="transmembrane region" description="Helical" evidence="5">
    <location>
        <begin position="135"/>
        <end position="160"/>
    </location>
</feature>
<sequence>MALFLGFLIAFAIGVTGVGAGTITAPLLILFLGLPPEVAVGTALLFGFLVKVPAGGVYLLRGQVDPQALARLLWGGVPGVLLGSLLLSGLKGAKDLVLLLVGLTVVLSAALGLWRSLRRLSPGRERPWLLPPGGFGIGLEVGFSSAGAGALGTLLLLYATRLSPQKVVGTDLLFGLALSLLGGGVHLLFGQVAPGLLLPLAVGGVLGGALGALFATRVPREPFRVALLLWLLFIGTQLVYRGVAHG</sequence>
<organism evidence="6 7">
    <name type="scientific">Thermus filiformis</name>
    <dbReference type="NCBI Taxonomy" id="276"/>
    <lineage>
        <taxon>Bacteria</taxon>
        <taxon>Thermotogati</taxon>
        <taxon>Deinococcota</taxon>
        <taxon>Deinococci</taxon>
        <taxon>Thermales</taxon>
        <taxon>Thermaceae</taxon>
        <taxon>Thermus</taxon>
    </lineage>
</organism>
<comment type="caution">
    <text evidence="6">The sequence shown here is derived from an EMBL/GenBank/DDBJ whole genome shotgun (WGS) entry which is preliminary data.</text>
</comment>
<evidence type="ECO:0000256" key="5">
    <source>
        <dbReference type="RuleBase" id="RU363041"/>
    </source>
</evidence>
<keyword evidence="5" id="KW-1003">Cell membrane</keyword>
<proteinExistence type="inferred from homology"/>
<comment type="similarity">
    <text evidence="5">Belongs to the 4-toluene sulfonate uptake permease (TSUP) (TC 2.A.102) family.</text>
</comment>
<dbReference type="OrthoDB" id="32678at2"/>
<feature type="transmembrane region" description="Helical" evidence="5">
    <location>
        <begin position="172"/>
        <end position="189"/>
    </location>
</feature>
<gene>
    <name evidence="6" type="ORF">THFILI_01855</name>
</gene>
<evidence type="ECO:0000256" key="1">
    <source>
        <dbReference type="ARBA" id="ARBA00004141"/>
    </source>
</evidence>
<reference evidence="6 7" key="1">
    <citation type="journal article" date="2015" name="Genome Announc.">
        <title>Draft Genome Sequence of the Thermophile Thermus filiformis ATCC 43280, Producer of Carotenoid-(Di)glucoside-Branched Fatty Acid (Di)esters and Source of Hyperthermostable Enzymes of Biotechnological Interest.</title>
        <authorList>
            <person name="Mandelli F."/>
            <person name="Oliveira Ramires B."/>
            <person name="Couger M.B."/>
            <person name="Paixao D.A."/>
            <person name="Camilo C.M."/>
            <person name="Polikarpov I."/>
            <person name="Prade R."/>
            <person name="Riano-Pachon D.M."/>
            <person name="Squina F.M."/>
        </authorList>
    </citation>
    <scope>NUCLEOTIDE SEQUENCE [LARGE SCALE GENOMIC DNA]</scope>
    <source>
        <strain evidence="6 7">ATCC 43280</strain>
    </source>
</reference>
<keyword evidence="2 5" id="KW-0812">Transmembrane</keyword>
<dbReference type="AlphaFoldDB" id="A0A0D6XCX9"/>
<feature type="transmembrane region" description="Helical" evidence="5">
    <location>
        <begin position="196"/>
        <end position="216"/>
    </location>
</feature>
<evidence type="ECO:0000313" key="6">
    <source>
        <dbReference type="EMBL" id="KIX84743.1"/>
    </source>
</evidence>
<dbReference type="EMBL" id="JPSL02000036">
    <property type="protein sequence ID" value="KIX84743.1"/>
    <property type="molecule type" value="Genomic_DNA"/>
</dbReference>
<evidence type="ECO:0000256" key="3">
    <source>
        <dbReference type="ARBA" id="ARBA00022989"/>
    </source>
</evidence>
<protein>
    <recommendedName>
        <fullName evidence="5">Probable membrane transporter protein</fullName>
    </recommendedName>
</protein>
<keyword evidence="7" id="KW-1185">Reference proteome</keyword>
<feature type="transmembrane region" description="Helical" evidence="5">
    <location>
        <begin position="39"/>
        <end position="60"/>
    </location>
</feature>
<feature type="transmembrane region" description="Helical" evidence="5">
    <location>
        <begin position="96"/>
        <end position="114"/>
    </location>
</feature>
<name>A0A0D6XCX9_THEFI</name>
<accession>A0A0D6XCX9</accession>
<evidence type="ECO:0000256" key="4">
    <source>
        <dbReference type="ARBA" id="ARBA00023136"/>
    </source>
</evidence>
<dbReference type="STRING" id="276.THFILI_01855"/>
<keyword evidence="3 5" id="KW-1133">Transmembrane helix</keyword>
<evidence type="ECO:0000256" key="2">
    <source>
        <dbReference type="ARBA" id="ARBA00022692"/>
    </source>
</evidence>